<dbReference type="EMBL" id="CH479183">
    <property type="protein sequence ID" value="EDW35734.1"/>
    <property type="molecule type" value="Genomic_DNA"/>
</dbReference>
<keyword evidence="3" id="KW-1185">Reference proteome</keyword>
<dbReference type="Pfam" id="PF06090">
    <property type="entry name" value="Ins_P5_2-kin"/>
    <property type="match status" value="1"/>
</dbReference>
<dbReference type="OrthoDB" id="272370at2759"/>
<keyword evidence="1" id="KW-0808">Transferase</keyword>
<protein>
    <recommendedName>
        <fullName evidence="1">Inositol-pentakisphosphate 2-kinase</fullName>
        <ecNumber evidence="1">2.7.1.158</ecNumber>
    </recommendedName>
</protein>
<gene>
    <name evidence="2" type="primary">Dper\GL17057</name>
    <name evidence="2" type="ORF">Dper_GL17057</name>
</gene>
<organism evidence="3">
    <name type="scientific">Drosophila persimilis</name>
    <name type="common">Fruit fly</name>
    <dbReference type="NCBI Taxonomy" id="7234"/>
    <lineage>
        <taxon>Eukaryota</taxon>
        <taxon>Metazoa</taxon>
        <taxon>Ecdysozoa</taxon>
        <taxon>Arthropoda</taxon>
        <taxon>Hexapoda</taxon>
        <taxon>Insecta</taxon>
        <taxon>Pterygota</taxon>
        <taxon>Neoptera</taxon>
        <taxon>Endopterygota</taxon>
        <taxon>Diptera</taxon>
        <taxon>Brachycera</taxon>
        <taxon>Muscomorpha</taxon>
        <taxon>Ephydroidea</taxon>
        <taxon>Drosophilidae</taxon>
        <taxon>Drosophila</taxon>
        <taxon>Sophophora</taxon>
    </lineage>
</organism>
<evidence type="ECO:0000256" key="1">
    <source>
        <dbReference type="RuleBase" id="RU364126"/>
    </source>
</evidence>
<comment type="catalytic activity">
    <reaction evidence="1">
        <text>1D-myo-inositol 1,3,4,5,6-pentakisphosphate + ATP = 1D-myo-inositol hexakisphosphate + ADP + H(+)</text>
        <dbReference type="Rhea" id="RHEA:20313"/>
        <dbReference type="ChEBI" id="CHEBI:15378"/>
        <dbReference type="ChEBI" id="CHEBI:30616"/>
        <dbReference type="ChEBI" id="CHEBI:57733"/>
        <dbReference type="ChEBI" id="CHEBI:58130"/>
        <dbReference type="ChEBI" id="CHEBI:456216"/>
        <dbReference type="EC" id="2.7.1.158"/>
    </reaction>
</comment>
<dbReference type="HOGENOM" id="CLU_2199663_0_0_1"/>
<proteinExistence type="predicted"/>
<accession>B4GGW4</accession>
<keyword evidence="1" id="KW-0418">Kinase</keyword>
<reference evidence="2 3" key="1">
    <citation type="journal article" date="2007" name="Nature">
        <title>Evolution of genes and genomes on the Drosophila phylogeny.</title>
        <authorList>
            <consortium name="Drosophila 12 Genomes Consortium"/>
            <person name="Clark A.G."/>
            <person name="Eisen M.B."/>
            <person name="Smith D.R."/>
            <person name="Bergman C.M."/>
            <person name="Oliver B."/>
            <person name="Markow T.A."/>
            <person name="Kaufman T.C."/>
            <person name="Kellis M."/>
            <person name="Gelbart W."/>
            <person name="Iyer V.N."/>
            <person name="Pollard D.A."/>
            <person name="Sackton T.B."/>
            <person name="Larracuente A.M."/>
            <person name="Singh N.D."/>
            <person name="Abad J.P."/>
            <person name="Abt D.N."/>
            <person name="Adryan B."/>
            <person name="Aguade M."/>
            <person name="Akashi H."/>
            <person name="Anderson W.W."/>
            <person name="Aquadro C.F."/>
            <person name="Ardell D.H."/>
            <person name="Arguello R."/>
            <person name="Artieri C.G."/>
            <person name="Barbash D.A."/>
            <person name="Barker D."/>
            <person name="Barsanti P."/>
            <person name="Batterham P."/>
            <person name="Batzoglou S."/>
            <person name="Begun D."/>
            <person name="Bhutkar A."/>
            <person name="Blanco E."/>
            <person name="Bosak S.A."/>
            <person name="Bradley R.K."/>
            <person name="Brand A.D."/>
            <person name="Brent M.R."/>
            <person name="Brooks A.N."/>
            <person name="Brown R.H."/>
            <person name="Butlin R.K."/>
            <person name="Caggese C."/>
            <person name="Calvi B.R."/>
            <person name="Bernardo de Carvalho A."/>
            <person name="Caspi A."/>
            <person name="Castrezana S."/>
            <person name="Celniker S.E."/>
            <person name="Chang J.L."/>
            <person name="Chapple C."/>
            <person name="Chatterji S."/>
            <person name="Chinwalla A."/>
            <person name="Civetta A."/>
            <person name="Clifton S.W."/>
            <person name="Comeron J.M."/>
            <person name="Costello J.C."/>
            <person name="Coyne J.A."/>
            <person name="Daub J."/>
            <person name="David R.G."/>
            <person name="Delcher A.L."/>
            <person name="Delehaunty K."/>
            <person name="Do C.B."/>
            <person name="Ebling H."/>
            <person name="Edwards K."/>
            <person name="Eickbush T."/>
            <person name="Evans J.D."/>
            <person name="Filipski A."/>
            <person name="Findeiss S."/>
            <person name="Freyhult E."/>
            <person name="Fulton L."/>
            <person name="Fulton R."/>
            <person name="Garcia A.C."/>
            <person name="Gardiner A."/>
            <person name="Garfield D.A."/>
            <person name="Garvin B.E."/>
            <person name="Gibson G."/>
            <person name="Gilbert D."/>
            <person name="Gnerre S."/>
            <person name="Godfrey J."/>
            <person name="Good R."/>
            <person name="Gotea V."/>
            <person name="Gravely B."/>
            <person name="Greenberg A.J."/>
            <person name="Griffiths-Jones S."/>
            <person name="Gross S."/>
            <person name="Guigo R."/>
            <person name="Gustafson E.A."/>
            <person name="Haerty W."/>
            <person name="Hahn M.W."/>
            <person name="Halligan D.L."/>
            <person name="Halpern A.L."/>
            <person name="Halter G.M."/>
            <person name="Han M.V."/>
            <person name="Heger A."/>
            <person name="Hillier L."/>
            <person name="Hinrichs A.S."/>
            <person name="Holmes I."/>
            <person name="Hoskins R.A."/>
            <person name="Hubisz M.J."/>
            <person name="Hultmark D."/>
            <person name="Huntley M.A."/>
            <person name="Jaffe D.B."/>
            <person name="Jagadeeshan S."/>
            <person name="Jeck W.R."/>
            <person name="Johnson J."/>
            <person name="Jones C.D."/>
            <person name="Jordan W.C."/>
            <person name="Karpen G.H."/>
            <person name="Kataoka E."/>
            <person name="Keightley P.D."/>
            <person name="Kheradpour P."/>
            <person name="Kirkness E.F."/>
            <person name="Koerich L.B."/>
            <person name="Kristiansen K."/>
            <person name="Kudrna D."/>
            <person name="Kulathinal R.J."/>
            <person name="Kumar S."/>
            <person name="Kwok R."/>
            <person name="Lander E."/>
            <person name="Langley C.H."/>
            <person name="Lapoint R."/>
            <person name="Lazzaro B.P."/>
            <person name="Lee S.J."/>
            <person name="Levesque L."/>
            <person name="Li R."/>
            <person name="Lin C.F."/>
            <person name="Lin M.F."/>
            <person name="Lindblad-Toh K."/>
            <person name="Llopart A."/>
            <person name="Long M."/>
            <person name="Low L."/>
            <person name="Lozovsky E."/>
            <person name="Lu J."/>
            <person name="Luo M."/>
            <person name="Machado C.A."/>
            <person name="Makalowski W."/>
            <person name="Marzo M."/>
            <person name="Matsuda M."/>
            <person name="Matzkin L."/>
            <person name="McAllister B."/>
            <person name="McBride C.S."/>
            <person name="McKernan B."/>
            <person name="McKernan K."/>
            <person name="Mendez-Lago M."/>
            <person name="Minx P."/>
            <person name="Mollenhauer M.U."/>
            <person name="Montooth K."/>
            <person name="Mount S.M."/>
            <person name="Mu X."/>
            <person name="Myers E."/>
            <person name="Negre B."/>
            <person name="Newfeld S."/>
            <person name="Nielsen R."/>
            <person name="Noor M.A."/>
            <person name="O'Grady P."/>
            <person name="Pachter L."/>
            <person name="Papaceit M."/>
            <person name="Parisi M.J."/>
            <person name="Parisi M."/>
            <person name="Parts L."/>
            <person name="Pedersen J.S."/>
            <person name="Pesole G."/>
            <person name="Phillippy A.M."/>
            <person name="Ponting C.P."/>
            <person name="Pop M."/>
            <person name="Porcelli D."/>
            <person name="Powell J.R."/>
            <person name="Prohaska S."/>
            <person name="Pruitt K."/>
            <person name="Puig M."/>
            <person name="Quesneville H."/>
            <person name="Ram K.R."/>
            <person name="Rand D."/>
            <person name="Rasmussen M.D."/>
            <person name="Reed L.K."/>
            <person name="Reenan R."/>
            <person name="Reily A."/>
            <person name="Remington K.A."/>
            <person name="Rieger T.T."/>
            <person name="Ritchie M.G."/>
            <person name="Robin C."/>
            <person name="Rogers Y.H."/>
            <person name="Rohde C."/>
            <person name="Rozas J."/>
            <person name="Rubenfield M.J."/>
            <person name="Ruiz A."/>
            <person name="Russo S."/>
            <person name="Salzberg S.L."/>
            <person name="Sanchez-Gracia A."/>
            <person name="Saranga D.J."/>
            <person name="Sato H."/>
            <person name="Schaeffer S.W."/>
            <person name="Schatz M.C."/>
            <person name="Schlenke T."/>
            <person name="Schwartz R."/>
            <person name="Segarra C."/>
            <person name="Singh R.S."/>
            <person name="Sirot L."/>
            <person name="Sirota M."/>
            <person name="Sisneros N.B."/>
            <person name="Smith C.D."/>
            <person name="Smith T.F."/>
            <person name="Spieth J."/>
            <person name="Stage D.E."/>
            <person name="Stark A."/>
            <person name="Stephan W."/>
            <person name="Strausberg R.L."/>
            <person name="Strempel S."/>
            <person name="Sturgill D."/>
            <person name="Sutton G."/>
            <person name="Sutton G.G."/>
            <person name="Tao W."/>
            <person name="Teichmann S."/>
            <person name="Tobari Y.N."/>
            <person name="Tomimura Y."/>
            <person name="Tsolas J.M."/>
            <person name="Valente V.L."/>
            <person name="Venter E."/>
            <person name="Venter J.C."/>
            <person name="Vicario S."/>
            <person name="Vieira F.G."/>
            <person name="Vilella A.J."/>
            <person name="Villasante A."/>
            <person name="Walenz B."/>
            <person name="Wang J."/>
            <person name="Wasserman M."/>
            <person name="Watts T."/>
            <person name="Wilson D."/>
            <person name="Wilson R.K."/>
            <person name="Wing R.A."/>
            <person name="Wolfner M.F."/>
            <person name="Wong A."/>
            <person name="Wong G.K."/>
            <person name="Wu C.I."/>
            <person name="Wu G."/>
            <person name="Yamamoto D."/>
            <person name="Yang H.P."/>
            <person name="Yang S.P."/>
            <person name="Yorke J.A."/>
            <person name="Yoshida K."/>
            <person name="Zdobnov E."/>
            <person name="Zhang P."/>
            <person name="Zhang Y."/>
            <person name="Zimin A.V."/>
            <person name="Baldwin J."/>
            <person name="Abdouelleil A."/>
            <person name="Abdulkadir J."/>
            <person name="Abebe A."/>
            <person name="Abera B."/>
            <person name="Abreu J."/>
            <person name="Acer S.C."/>
            <person name="Aftuck L."/>
            <person name="Alexander A."/>
            <person name="An P."/>
            <person name="Anderson E."/>
            <person name="Anderson S."/>
            <person name="Arachi H."/>
            <person name="Azer M."/>
            <person name="Bachantsang P."/>
            <person name="Barry A."/>
            <person name="Bayul T."/>
            <person name="Berlin A."/>
            <person name="Bessette D."/>
            <person name="Bloom T."/>
            <person name="Blye J."/>
            <person name="Boguslavskiy L."/>
            <person name="Bonnet C."/>
            <person name="Boukhgalter B."/>
            <person name="Bourzgui I."/>
            <person name="Brown A."/>
            <person name="Cahill P."/>
            <person name="Channer S."/>
            <person name="Cheshatsang Y."/>
            <person name="Chuda L."/>
            <person name="Citroen M."/>
            <person name="Collymore A."/>
            <person name="Cooke P."/>
            <person name="Costello M."/>
            <person name="D'Aco K."/>
            <person name="Daza R."/>
            <person name="De Haan G."/>
            <person name="DeGray S."/>
            <person name="DeMaso C."/>
            <person name="Dhargay N."/>
            <person name="Dooley K."/>
            <person name="Dooley E."/>
            <person name="Doricent M."/>
            <person name="Dorje P."/>
            <person name="Dorjee K."/>
            <person name="Dupes A."/>
            <person name="Elong R."/>
            <person name="Falk J."/>
            <person name="Farina A."/>
            <person name="Faro S."/>
            <person name="Ferguson D."/>
            <person name="Fisher S."/>
            <person name="Foley C.D."/>
            <person name="Franke A."/>
            <person name="Friedrich D."/>
            <person name="Gadbois L."/>
            <person name="Gearin G."/>
            <person name="Gearin C.R."/>
            <person name="Giannoukos G."/>
            <person name="Goode T."/>
            <person name="Graham J."/>
            <person name="Grandbois E."/>
            <person name="Grewal S."/>
            <person name="Gyaltsen K."/>
            <person name="Hafez N."/>
            <person name="Hagos B."/>
            <person name="Hall J."/>
            <person name="Henson C."/>
            <person name="Hollinger A."/>
            <person name="Honan T."/>
            <person name="Huard M.D."/>
            <person name="Hughes L."/>
            <person name="Hurhula B."/>
            <person name="Husby M.E."/>
            <person name="Kamat A."/>
            <person name="Kanga B."/>
            <person name="Kashin S."/>
            <person name="Khazanovich D."/>
            <person name="Kisner P."/>
            <person name="Lance K."/>
            <person name="Lara M."/>
            <person name="Lee W."/>
            <person name="Lennon N."/>
            <person name="Letendre F."/>
            <person name="LeVine R."/>
            <person name="Lipovsky A."/>
            <person name="Liu X."/>
            <person name="Liu J."/>
            <person name="Liu S."/>
            <person name="Lokyitsang T."/>
            <person name="Lokyitsang Y."/>
            <person name="Lubonja R."/>
            <person name="Lui A."/>
            <person name="MacDonald P."/>
            <person name="Magnisalis V."/>
            <person name="Maru K."/>
            <person name="Matthews C."/>
            <person name="McCusker W."/>
            <person name="McDonough S."/>
            <person name="Mehta T."/>
            <person name="Meldrim J."/>
            <person name="Meneus L."/>
            <person name="Mihai O."/>
            <person name="Mihalev A."/>
            <person name="Mihova T."/>
            <person name="Mittelman R."/>
            <person name="Mlenga V."/>
            <person name="Montmayeur A."/>
            <person name="Mulrain L."/>
            <person name="Navidi A."/>
            <person name="Naylor J."/>
            <person name="Negash T."/>
            <person name="Nguyen T."/>
            <person name="Nguyen N."/>
            <person name="Nicol R."/>
            <person name="Norbu C."/>
            <person name="Norbu N."/>
            <person name="Novod N."/>
            <person name="O'Neill B."/>
            <person name="Osman S."/>
            <person name="Markiewicz E."/>
            <person name="Oyono O.L."/>
            <person name="Patti C."/>
            <person name="Phunkhang P."/>
            <person name="Pierre F."/>
            <person name="Priest M."/>
            <person name="Raghuraman S."/>
            <person name="Rege F."/>
            <person name="Reyes R."/>
            <person name="Rise C."/>
            <person name="Rogov P."/>
            <person name="Ross K."/>
            <person name="Ryan E."/>
            <person name="Settipalli S."/>
            <person name="Shea T."/>
            <person name="Sherpa N."/>
            <person name="Shi L."/>
            <person name="Shih D."/>
            <person name="Sparrow T."/>
            <person name="Spaulding J."/>
            <person name="Stalker J."/>
            <person name="Stange-Thomann N."/>
            <person name="Stavropoulos S."/>
            <person name="Stone C."/>
            <person name="Strader C."/>
            <person name="Tesfaye S."/>
            <person name="Thomson T."/>
            <person name="Thoulutsang Y."/>
            <person name="Thoulutsang D."/>
            <person name="Topham K."/>
            <person name="Topping I."/>
            <person name="Tsamla T."/>
            <person name="Vassiliev H."/>
            <person name="Vo A."/>
            <person name="Wangchuk T."/>
            <person name="Wangdi T."/>
            <person name="Weiand M."/>
            <person name="Wilkinson J."/>
            <person name="Wilson A."/>
            <person name="Yadav S."/>
            <person name="Young G."/>
            <person name="Yu Q."/>
            <person name="Zembek L."/>
            <person name="Zhong D."/>
            <person name="Zimmer A."/>
            <person name="Zwirko Z."/>
            <person name="Jaffe D.B."/>
            <person name="Alvarez P."/>
            <person name="Brockman W."/>
            <person name="Butler J."/>
            <person name="Chin C."/>
            <person name="Gnerre S."/>
            <person name="Grabherr M."/>
            <person name="Kleber M."/>
            <person name="Mauceli E."/>
            <person name="MacCallum I."/>
        </authorList>
    </citation>
    <scope>NUCLEOTIDE SEQUENCE [LARGE SCALE GENOMIC DNA]</scope>
    <source>
        <strain evidence="3">MSH-3 / Tucson 14011-0111.49</strain>
    </source>
</reference>
<keyword evidence="1" id="KW-0067">ATP-binding</keyword>
<dbReference type="GO" id="GO:0035299">
    <property type="term" value="F:inositol-1,3,4,5,6-pentakisphosphate 2-kinase activity"/>
    <property type="evidence" value="ECO:0007669"/>
    <property type="project" value="UniProtKB-EC"/>
</dbReference>
<dbReference type="InterPro" id="IPR009286">
    <property type="entry name" value="Ins_P5_2-kin"/>
</dbReference>
<evidence type="ECO:0000313" key="2">
    <source>
        <dbReference type="EMBL" id="EDW35734.1"/>
    </source>
</evidence>
<dbReference type="STRING" id="7234.B4GGW4"/>
<name>B4GGW4_DROPE</name>
<comment type="domain">
    <text evidence="1">The EXKPK motif is conserved in inositol-pentakisphosphate 2-kinases of both family 1 and 2.</text>
</comment>
<comment type="function">
    <text evidence="1">Phosphorylates Ins(1,3,4,5,6)P5 at position 2 to form Ins(1,2,3,4,5,6)P6 (InsP6 or phytate).</text>
</comment>
<evidence type="ECO:0000313" key="3">
    <source>
        <dbReference type="Proteomes" id="UP000008744"/>
    </source>
</evidence>
<sequence length="108" mass="11861">MWRANYARHSRPTYDALRGLLALPGTDELQPEQAYLLGATALDCSIMLTFQEVKIDCESDGGADQDLTAKKAAAANKPQDTRHGALPVALTVVRMRAVPGWLYGNMWN</sequence>
<dbReference type="AlphaFoldDB" id="B4GGW4"/>
<dbReference type="GO" id="GO:0005524">
    <property type="term" value="F:ATP binding"/>
    <property type="evidence" value="ECO:0007669"/>
    <property type="project" value="UniProtKB-KW"/>
</dbReference>
<dbReference type="OMA" id="MRAVPGW"/>
<keyword evidence="1" id="KW-0547">Nucleotide-binding</keyword>
<dbReference type="EC" id="2.7.1.158" evidence="1"/>
<dbReference type="Proteomes" id="UP000008744">
    <property type="component" value="Unassembled WGS sequence"/>
</dbReference>